<sequence>MTHSPAPSPRPCSGSARFRRFAAFAAGAALLATAACGGSDTGSGGDLSVGIDLTYPPYDQREDGQPAGFDVEFVDAMTEKMGMTPDYQDVRFAQIIQGLKGNRYDMVASALYFSAERLEQVDMVPYFQTGSSIIVAGDSDATELTDLCGRSVGALTGSVHHDAAAEKIPSLCDEAGEGAVDAREYPTDPEATSAMRAGQVQATVTDAAVAADVVESSDGALKLLDDELLWPTAVGLAVNKGNDELRASIEQAIQEMKDDGTYERLLESYNLEPVDDRVLEESKNS</sequence>
<keyword evidence="5" id="KW-1185">Reference proteome</keyword>
<protein>
    <submittedName>
        <fullName evidence="4">Glutamine ABC transporter substrate-binding protein</fullName>
    </submittedName>
</protein>
<evidence type="ECO:0000256" key="1">
    <source>
        <dbReference type="ARBA" id="ARBA00022729"/>
    </source>
</evidence>
<gene>
    <name evidence="4" type="ORF">GCM10009676_12650</name>
</gene>
<accession>A0ABN1W1V9</accession>
<dbReference type="Proteomes" id="UP001500653">
    <property type="component" value="Unassembled WGS sequence"/>
</dbReference>
<evidence type="ECO:0000313" key="5">
    <source>
        <dbReference type="Proteomes" id="UP001500653"/>
    </source>
</evidence>
<keyword evidence="1 2" id="KW-0732">Signal</keyword>
<evidence type="ECO:0000256" key="2">
    <source>
        <dbReference type="SAM" id="SignalP"/>
    </source>
</evidence>
<dbReference type="PANTHER" id="PTHR35936:SF17">
    <property type="entry name" value="ARGININE-BINDING EXTRACELLULAR PROTEIN ARTP"/>
    <property type="match status" value="1"/>
</dbReference>
<feature type="domain" description="Solute-binding protein family 3/N-terminal" evidence="3">
    <location>
        <begin position="46"/>
        <end position="273"/>
    </location>
</feature>
<feature type="chain" id="PRO_5046217073" evidence="2">
    <location>
        <begin position="35"/>
        <end position="285"/>
    </location>
</feature>
<dbReference type="Gene3D" id="3.40.190.10">
    <property type="entry name" value="Periplasmic binding protein-like II"/>
    <property type="match status" value="2"/>
</dbReference>
<dbReference type="Pfam" id="PF00497">
    <property type="entry name" value="SBP_bac_3"/>
    <property type="match status" value="1"/>
</dbReference>
<evidence type="ECO:0000259" key="3">
    <source>
        <dbReference type="SMART" id="SM00062"/>
    </source>
</evidence>
<comment type="caution">
    <text evidence="4">The sequence shown here is derived from an EMBL/GenBank/DDBJ whole genome shotgun (WGS) entry which is preliminary data.</text>
</comment>
<dbReference type="SMART" id="SM00062">
    <property type="entry name" value="PBPb"/>
    <property type="match status" value="1"/>
</dbReference>
<dbReference type="EMBL" id="BAAALN010000005">
    <property type="protein sequence ID" value="GAA1231184.1"/>
    <property type="molecule type" value="Genomic_DNA"/>
</dbReference>
<name>A0ABN1W1V9_9PSEU</name>
<dbReference type="PANTHER" id="PTHR35936">
    <property type="entry name" value="MEMBRANE-BOUND LYTIC MUREIN TRANSGLYCOSYLASE F"/>
    <property type="match status" value="1"/>
</dbReference>
<evidence type="ECO:0000313" key="4">
    <source>
        <dbReference type="EMBL" id="GAA1231184.1"/>
    </source>
</evidence>
<reference evidence="4 5" key="1">
    <citation type="journal article" date="2019" name="Int. J. Syst. Evol. Microbiol.">
        <title>The Global Catalogue of Microorganisms (GCM) 10K type strain sequencing project: providing services to taxonomists for standard genome sequencing and annotation.</title>
        <authorList>
            <consortium name="The Broad Institute Genomics Platform"/>
            <consortium name="The Broad Institute Genome Sequencing Center for Infectious Disease"/>
            <person name="Wu L."/>
            <person name="Ma J."/>
        </authorList>
    </citation>
    <scope>NUCLEOTIDE SEQUENCE [LARGE SCALE GENOMIC DNA]</scope>
    <source>
        <strain evidence="4 5">JCM 13023</strain>
    </source>
</reference>
<feature type="signal peptide" evidence="2">
    <location>
        <begin position="1"/>
        <end position="34"/>
    </location>
</feature>
<organism evidence="4 5">
    <name type="scientific">Prauserella halophila</name>
    <dbReference type="NCBI Taxonomy" id="185641"/>
    <lineage>
        <taxon>Bacteria</taxon>
        <taxon>Bacillati</taxon>
        <taxon>Actinomycetota</taxon>
        <taxon>Actinomycetes</taxon>
        <taxon>Pseudonocardiales</taxon>
        <taxon>Pseudonocardiaceae</taxon>
        <taxon>Prauserella</taxon>
    </lineage>
</organism>
<dbReference type="SUPFAM" id="SSF53850">
    <property type="entry name" value="Periplasmic binding protein-like II"/>
    <property type="match status" value="1"/>
</dbReference>
<proteinExistence type="predicted"/>
<dbReference type="RefSeq" id="WP_253863929.1">
    <property type="nucleotide sequence ID" value="NZ_BAAALN010000005.1"/>
</dbReference>
<dbReference type="InterPro" id="IPR001638">
    <property type="entry name" value="Solute-binding_3/MltF_N"/>
</dbReference>